<feature type="compositionally biased region" description="Acidic residues" evidence="2">
    <location>
        <begin position="133"/>
        <end position="156"/>
    </location>
</feature>
<evidence type="ECO:0000256" key="3">
    <source>
        <dbReference type="SAM" id="Phobius"/>
    </source>
</evidence>
<feature type="region of interest" description="Disordered" evidence="2">
    <location>
        <begin position="236"/>
        <end position="256"/>
    </location>
</feature>
<feature type="region of interest" description="Disordered" evidence="2">
    <location>
        <begin position="444"/>
        <end position="471"/>
    </location>
</feature>
<protein>
    <submittedName>
        <fullName evidence="4">Uncharacterized protein</fullName>
    </submittedName>
</protein>
<evidence type="ECO:0000313" key="4">
    <source>
        <dbReference type="EMBL" id="CAH0546946.1"/>
    </source>
</evidence>
<accession>A0A9P0FBD8</accession>
<organism evidence="4 5">
    <name type="scientific">Brassicogethes aeneus</name>
    <name type="common">Rape pollen beetle</name>
    <name type="synonym">Meligethes aeneus</name>
    <dbReference type="NCBI Taxonomy" id="1431903"/>
    <lineage>
        <taxon>Eukaryota</taxon>
        <taxon>Metazoa</taxon>
        <taxon>Ecdysozoa</taxon>
        <taxon>Arthropoda</taxon>
        <taxon>Hexapoda</taxon>
        <taxon>Insecta</taxon>
        <taxon>Pterygota</taxon>
        <taxon>Neoptera</taxon>
        <taxon>Endopterygota</taxon>
        <taxon>Coleoptera</taxon>
        <taxon>Polyphaga</taxon>
        <taxon>Cucujiformia</taxon>
        <taxon>Nitidulidae</taxon>
        <taxon>Meligethinae</taxon>
        <taxon>Brassicogethes</taxon>
    </lineage>
</organism>
<feature type="region of interest" description="Disordered" evidence="2">
    <location>
        <begin position="96"/>
        <end position="158"/>
    </location>
</feature>
<reference evidence="4" key="1">
    <citation type="submission" date="2021-12" db="EMBL/GenBank/DDBJ databases">
        <authorList>
            <person name="King R."/>
        </authorList>
    </citation>
    <scope>NUCLEOTIDE SEQUENCE</scope>
</reference>
<dbReference type="OrthoDB" id="8964374at2759"/>
<keyword evidence="5" id="KW-1185">Reference proteome</keyword>
<dbReference type="Proteomes" id="UP001154078">
    <property type="component" value="Chromosome 1"/>
</dbReference>
<keyword evidence="1" id="KW-0175">Coiled coil</keyword>
<keyword evidence="3" id="KW-0812">Transmembrane</keyword>
<sequence>MEKEMPESMATVTIKPDYAPSEAYSSEPPPAYMKPKSVSVQVAKIVAVTVVLCSVVLGSFLLASAYVTANASCRQLEQELELLREVSDRYQSSQPLQPEALIAEQPISKSQSEPLQTEESKKSTKEIVNNNIDNDDNSLESSDSSDESDNSYENNDDEKIRFKLPLQLDFDDLAGALIDRNQKSRMNCVVEKKRAEELVDHQSKTVRLPFGVNLTTDPRLERISGERMAIFCESGHFQSAQPQPQPQTNEDNDDEDEQDTIMIQPVMIPIPHSHYPTHMPQQMASMPQQQQPQIQFIHPMETMKPPMPPMMQQQNQIPQQNQMPPNPVIQHIIQQIIAQKIMESQRAQVEQQNQESSQAEVERMPPRMQTEGMMGRLPIPEEVLSQLNRLPNREGIVVVSEQEPEDNPQELQVIQHQRTSPEGMNGRQTYARGLPVDIPVPMMQQEQEQEQKAAPSEETRPHYVQPRSVRSVDALLPKNTKRVKRCACDCSC</sequence>
<keyword evidence="3" id="KW-0472">Membrane</keyword>
<name>A0A9P0FBD8_BRAAE</name>
<feature type="compositionally biased region" description="Polar residues" evidence="2">
    <location>
        <begin position="107"/>
        <end position="117"/>
    </location>
</feature>
<feature type="transmembrane region" description="Helical" evidence="3">
    <location>
        <begin position="42"/>
        <end position="67"/>
    </location>
</feature>
<feature type="compositionally biased region" description="Basic and acidic residues" evidence="2">
    <location>
        <begin position="449"/>
        <end position="461"/>
    </location>
</feature>
<keyword evidence="3" id="KW-1133">Transmembrane helix</keyword>
<evidence type="ECO:0000256" key="2">
    <source>
        <dbReference type="SAM" id="MobiDB-lite"/>
    </source>
</evidence>
<evidence type="ECO:0000313" key="5">
    <source>
        <dbReference type="Proteomes" id="UP001154078"/>
    </source>
</evidence>
<dbReference type="AlphaFoldDB" id="A0A9P0FBD8"/>
<evidence type="ECO:0000256" key="1">
    <source>
        <dbReference type="SAM" id="Coils"/>
    </source>
</evidence>
<gene>
    <name evidence="4" type="ORF">MELIAE_LOCUS1020</name>
</gene>
<proteinExistence type="predicted"/>
<dbReference type="EMBL" id="OV121132">
    <property type="protein sequence ID" value="CAH0546946.1"/>
    <property type="molecule type" value="Genomic_DNA"/>
</dbReference>
<feature type="coiled-coil region" evidence="1">
    <location>
        <begin position="66"/>
        <end position="93"/>
    </location>
</feature>